<accession>A0A397GN29</accession>
<gene>
    <name evidence="1" type="ORF">Glove_461g43</name>
</gene>
<evidence type="ECO:0000313" key="2">
    <source>
        <dbReference type="Proteomes" id="UP000266861"/>
    </source>
</evidence>
<dbReference type="OrthoDB" id="4062651at2759"/>
<dbReference type="AlphaFoldDB" id="A0A397GN29"/>
<comment type="caution">
    <text evidence="1">The sequence shown here is derived from an EMBL/GenBank/DDBJ whole genome shotgun (WGS) entry which is preliminary data.</text>
</comment>
<sequence length="99" mass="11829">MAPETLNGGEYSQTSDIFSFEFNGKCWHVEPLNHPTAKELKYQPFKYYYNELEEQINADEMNKNFIQYDPNEVHPEAIYTNRLIPKFAKPENYIFIEKK</sequence>
<evidence type="ECO:0000313" key="1">
    <source>
        <dbReference type="EMBL" id="RHZ52452.1"/>
    </source>
</evidence>
<proteinExistence type="predicted"/>
<organism evidence="1 2">
    <name type="scientific">Diversispora epigaea</name>
    <dbReference type="NCBI Taxonomy" id="1348612"/>
    <lineage>
        <taxon>Eukaryota</taxon>
        <taxon>Fungi</taxon>
        <taxon>Fungi incertae sedis</taxon>
        <taxon>Mucoromycota</taxon>
        <taxon>Glomeromycotina</taxon>
        <taxon>Glomeromycetes</taxon>
        <taxon>Diversisporales</taxon>
        <taxon>Diversisporaceae</taxon>
        <taxon>Diversispora</taxon>
    </lineage>
</organism>
<dbReference type="Proteomes" id="UP000266861">
    <property type="component" value="Unassembled WGS sequence"/>
</dbReference>
<keyword evidence="2" id="KW-1185">Reference proteome</keyword>
<dbReference type="SUPFAM" id="SSF56112">
    <property type="entry name" value="Protein kinase-like (PK-like)"/>
    <property type="match status" value="1"/>
</dbReference>
<protein>
    <submittedName>
        <fullName evidence="1">Uncharacterized protein</fullName>
    </submittedName>
</protein>
<name>A0A397GN29_9GLOM</name>
<reference evidence="1 2" key="1">
    <citation type="submission" date="2018-08" db="EMBL/GenBank/DDBJ databases">
        <title>Genome and evolution of the arbuscular mycorrhizal fungus Diversispora epigaea (formerly Glomus versiforme) and its bacterial endosymbionts.</title>
        <authorList>
            <person name="Sun X."/>
            <person name="Fei Z."/>
            <person name="Harrison M."/>
        </authorList>
    </citation>
    <scope>NUCLEOTIDE SEQUENCE [LARGE SCALE GENOMIC DNA]</scope>
    <source>
        <strain evidence="1 2">IT104</strain>
    </source>
</reference>
<dbReference type="InterPro" id="IPR011009">
    <property type="entry name" value="Kinase-like_dom_sf"/>
</dbReference>
<dbReference type="EMBL" id="PQFF01000403">
    <property type="protein sequence ID" value="RHZ52452.1"/>
    <property type="molecule type" value="Genomic_DNA"/>
</dbReference>